<evidence type="ECO:0000313" key="2">
    <source>
        <dbReference type="Proteomes" id="UP001055811"/>
    </source>
</evidence>
<evidence type="ECO:0000313" key="1">
    <source>
        <dbReference type="EMBL" id="KAI3701050.1"/>
    </source>
</evidence>
<keyword evidence="2" id="KW-1185">Reference proteome</keyword>
<proteinExistence type="predicted"/>
<accession>A0ACB8ZY31</accession>
<organism evidence="1 2">
    <name type="scientific">Cichorium intybus</name>
    <name type="common">Chicory</name>
    <dbReference type="NCBI Taxonomy" id="13427"/>
    <lineage>
        <taxon>Eukaryota</taxon>
        <taxon>Viridiplantae</taxon>
        <taxon>Streptophyta</taxon>
        <taxon>Embryophyta</taxon>
        <taxon>Tracheophyta</taxon>
        <taxon>Spermatophyta</taxon>
        <taxon>Magnoliopsida</taxon>
        <taxon>eudicotyledons</taxon>
        <taxon>Gunneridae</taxon>
        <taxon>Pentapetalae</taxon>
        <taxon>asterids</taxon>
        <taxon>campanulids</taxon>
        <taxon>Asterales</taxon>
        <taxon>Asteraceae</taxon>
        <taxon>Cichorioideae</taxon>
        <taxon>Cichorieae</taxon>
        <taxon>Cichoriinae</taxon>
        <taxon>Cichorium</taxon>
    </lineage>
</organism>
<name>A0ACB8ZY31_CICIN</name>
<sequence>MELTSGRRTADANSDEQNEYKRRRSYSIFELPSNFFDSCRFTDLLPTPELTNNLATTTGNTVEERDLAQENNASSSERWTCNTCKTSFESLHDQRIMPLQESGIENRRTSDILLCFSMHNVSLTTILSQIKLSIAGKDTVTEDDFDEWTSNSIVNDYDALSISGSENEENAEFGSLTRGLLESKKQKIFVRLSNGEMISFWKILLEHDLYGLIKDDNTPSVTIREVTERLLNVIHEPRNNTHFRVILLASGGHFSGCVFDGNSIVAHKTFHRYVIRAKSGKKQSSEDGSGKIANSAGASIRRHNELALKKDIQELLATWKPYFDSSSSIFIHTPSKNKKLLFNGENPLFNSQKNIIKHIPLTVKRPTFKEAQRLYKILTQISIETIPIIKKDSTFTLEKENPKNNSKHDNISENGFDKKVDYIFLPLHEAAKSGNVDKVMELLEEGLDPCVLDERGRAPYTVAVNKEVRNVFRRFMEMNFEKWDWEVAKVPSPLTKEMEESQKAKQAKKDAKRKARGKELKLLRKSREKKAQEDARNSDHGTRRISGRVAGVLVLVIGSLLVVAFGQMNRGRTSVSYVGDHCHVSRLPTSTSPLPHSYGIVVLMMMMKSVTLHTNLGDIKCEIACDEVPKASENFLALCASGYYDGTIFHRNIKGFMIQGGDPTGTGKGGTSIWGKKFNDEIRESLKHNARGMLSMANSGPNTNGSQFFITYAKQPHLNGLYTIFGKVIHGFEVLDLMEKTPIGAGDRPLAEIRINRITIHANPLAG</sequence>
<dbReference type="Proteomes" id="UP001055811">
    <property type="component" value="Linkage Group LG08"/>
</dbReference>
<comment type="caution">
    <text evidence="1">The sequence shown here is derived from an EMBL/GenBank/DDBJ whole genome shotgun (WGS) entry which is preliminary data.</text>
</comment>
<protein>
    <submittedName>
        <fullName evidence="1">Uncharacterized protein</fullName>
    </submittedName>
</protein>
<reference evidence="1 2" key="2">
    <citation type="journal article" date="2022" name="Mol. Ecol. Resour.">
        <title>The genomes of chicory, endive, great burdock and yacon provide insights into Asteraceae paleo-polyploidization history and plant inulin production.</title>
        <authorList>
            <person name="Fan W."/>
            <person name="Wang S."/>
            <person name="Wang H."/>
            <person name="Wang A."/>
            <person name="Jiang F."/>
            <person name="Liu H."/>
            <person name="Zhao H."/>
            <person name="Xu D."/>
            <person name="Zhang Y."/>
        </authorList>
    </citation>
    <scope>NUCLEOTIDE SEQUENCE [LARGE SCALE GENOMIC DNA]</scope>
    <source>
        <strain evidence="2">cv. Punajuju</strain>
        <tissue evidence="1">Leaves</tissue>
    </source>
</reference>
<gene>
    <name evidence="1" type="ORF">L2E82_45693</name>
</gene>
<dbReference type="EMBL" id="CM042016">
    <property type="protein sequence ID" value="KAI3701050.1"/>
    <property type="molecule type" value="Genomic_DNA"/>
</dbReference>
<reference evidence="2" key="1">
    <citation type="journal article" date="2022" name="Mol. Ecol. Resour.">
        <title>The genomes of chicory, endive, great burdock and yacon provide insights into Asteraceae palaeo-polyploidization history and plant inulin production.</title>
        <authorList>
            <person name="Fan W."/>
            <person name="Wang S."/>
            <person name="Wang H."/>
            <person name="Wang A."/>
            <person name="Jiang F."/>
            <person name="Liu H."/>
            <person name="Zhao H."/>
            <person name="Xu D."/>
            <person name="Zhang Y."/>
        </authorList>
    </citation>
    <scope>NUCLEOTIDE SEQUENCE [LARGE SCALE GENOMIC DNA]</scope>
    <source>
        <strain evidence="2">cv. Punajuju</strain>
    </source>
</reference>